<keyword evidence="2" id="KW-1185">Reference proteome</keyword>
<comment type="caution">
    <text evidence="1">The sequence shown here is derived from an EMBL/GenBank/DDBJ whole genome shotgun (WGS) entry which is preliminary data.</text>
</comment>
<name>A0AAD9H4V5_9PEZI</name>
<accession>A0AAD9H4V5</accession>
<organism evidence="1 2">
    <name type="scientific">Colletotrichum zoysiae</name>
    <dbReference type="NCBI Taxonomy" id="1216348"/>
    <lineage>
        <taxon>Eukaryota</taxon>
        <taxon>Fungi</taxon>
        <taxon>Dikarya</taxon>
        <taxon>Ascomycota</taxon>
        <taxon>Pezizomycotina</taxon>
        <taxon>Sordariomycetes</taxon>
        <taxon>Hypocreomycetidae</taxon>
        <taxon>Glomerellales</taxon>
        <taxon>Glomerellaceae</taxon>
        <taxon>Colletotrichum</taxon>
        <taxon>Colletotrichum graminicola species complex</taxon>
    </lineage>
</organism>
<sequence>MGKLKSIFRRNLFPDQAGQLSSNLLDSPSIPDPISSKQLTNVHTQVLVTRNLMLNRLQLQHTVAEGPGDTAAKDSRDKLFATDVLEQLTTTSIIRTPELPVLDDVIITTARSWAAMTTRGNQRPPSACTRDGKRNDLLTLISKLHQVSWKGGGRCSEWKKAEFHELVTASKIKINGMKSTAKCYHNTSVIDQL</sequence>
<evidence type="ECO:0000313" key="2">
    <source>
        <dbReference type="Proteomes" id="UP001232148"/>
    </source>
</evidence>
<reference evidence="1" key="1">
    <citation type="submission" date="2021-06" db="EMBL/GenBank/DDBJ databases">
        <title>Comparative genomics, transcriptomics and evolutionary studies reveal genomic signatures of adaptation to plant cell wall in hemibiotrophic fungi.</title>
        <authorList>
            <consortium name="DOE Joint Genome Institute"/>
            <person name="Baroncelli R."/>
            <person name="Diaz J.F."/>
            <person name="Benocci T."/>
            <person name="Peng M."/>
            <person name="Battaglia E."/>
            <person name="Haridas S."/>
            <person name="Andreopoulos W."/>
            <person name="Labutti K."/>
            <person name="Pangilinan J."/>
            <person name="Floch G.L."/>
            <person name="Makela M.R."/>
            <person name="Henrissat B."/>
            <person name="Grigoriev I.V."/>
            <person name="Crouch J.A."/>
            <person name="De Vries R.P."/>
            <person name="Sukno S.A."/>
            <person name="Thon M.R."/>
        </authorList>
    </citation>
    <scope>NUCLEOTIDE SEQUENCE</scope>
    <source>
        <strain evidence="1">MAFF235873</strain>
    </source>
</reference>
<proteinExistence type="predicted"/>
<dbReference type="Gene3D" id="1.10.287.110">
    <property type="entry name" value="DnaJ domain"/>
    <property type="match status" value="1"/>
</dbReference>
<dbReference type="EMBL" id="MU843099">
    <property type="protein sequence ID" value="KAK2021519.1"/>
    <property type="molecule type" value="Genomic_DNA"/>
</dbReference>
<dbReference type="InterPro" id="IPR036869">
    <property type="entry name" value="J_dom_sf"/>
</dbReference>
<protein>
    <submittedName>
        <fullName evidence="1">Uncharacterized protein</fullName>
    </submittedName>
</protein>
<dbReference type="AlphaFoldDB" id="A0AAD9H4V5"/>
<evidence type="ECO:0000313" key="1">
    <source>
        <dbReference type="EMBL" id="KAK2021519.1"/>
    </source>
</evidence>
<dbReference type="Proteomes" id="UP001232148">
    <property type="component" value="Unassembled WGS sequence"/>
</dbReference>
<gene>
    <name evidence="1" type="ORF">LX32DRAFT_699361</name>
</gene>